<dbReference type="GO" id="GO:0004350">
    <property type="term" value="F:glutamate-5-semialdehyde dehydrogenase activity"/>
    <property type="evidence" value="ECO:0007669"/>
    <property type="project" value="UniProtKB-UniRule"/>
</dbReference>
<dbReference type="Proteomes" id="UP000265775">
    <property type="component" value="Unassembled WGS sequence"/>
</dbReference>
<dbReference type="InterPro" id="IPR016161">
    <property type="entry name" value="Ald_DH/histidinol_DH"/>
</dbReference>
<dbReference type="EMBL" id="QSAR01000002">
    <property type="protein sequence ID" value="RGW65692.1"/>
    <property type="molecule type" value="Genomic_DNA"/>
</dbReference>
<evidence type="ECO:0000313" key="9">
    <source>
        <dbReference type="EMBL" id="RGW65692.1"/>
    </source>
</evidence>
<dbReference type="CDD" id="cd07079">
    <property type="entry name" value="ALDH_F18-19_ProA-GPR"/>
    <property type="match status" value="1"/>
</dbReference>
<organism evidence="9 10">
    <name type="scientific">Bifidobacterium longum</name>
    <dbReference type="NCBI Taxonomy" id="216816"/>
    <lineage>
        <taxon>Bacteria</taxon>
        <taxon>Bacillati</taxon>
        <taxon>Actinomycetota</taxon>
        <taxon>Actinomycetes</taxon>
        <taxon>Bifidobacteriales</taxon>
        <taxon>Bifidobacteriaceae</taxon>
        <taxon>Bifidobacterium</taxon>
    </lineage>
</organism>
<dbReference type="Pfam" id="PF00171">
    <property type="entry name" value="Aldedh"/>
    <property type="match status" value="1"/>
</dbReference>
<comment type="catalytic activity">
    <reaction evidence="6 7">
        <text>L-glutamate 5-semialdehyde + phosphate + NADP(+) = L-glutamyl 5-phosphate + NADPH + H(+)</text>
        <dbReference type="Rhea" id="RHEA:19541"/>
        <dbReference type="ChEBI" id="CHEBI:15378"/>
        <dbReference type="ChEBI" id="CHEBI:43474"/>
        <dbReference type="ChEBI" id="CHEBI:57783"/>
        <dbReference type="ChEBI" id="CHEBI:58066"/>
        <dbReference type="ChEBI" id="CHEBI:58274"/>
        <dbReference type="ChEBI" id="CHEBI:58349"/>
        <dbReference type="EC" id="1.2.1.41"/>
    </reaction>
</comment>
<keyword evidence="2 7" id="KW-0028">Amino-acid biosynthesis</keyword>
<dbReference type="InterPro" id="IPR016163">
    <property type="entry name" value="Ald_DH_C"/>
</dbReference>
<reference evidence="9 10" key="1">
    <citation type="submission" date="2018-08" db="EMBL/GenBank/DDBJ databases">
        <title>A genome reference for cultivated species of the human gut microbiota.</title>
        <authorList>
            <person name="Zou Y."/>
            <person name="Xue W."/>
            <person name="Luo G."/>
        </authorList>
    </citation>
    <scope>NUCLEOTIDE SEQUENCE [LARGE SCALE GENOMIC DNA]</scope>
    <source>
        <strain evidence="9 10">AF11-12</strain>
    </source>
</reference>
<dbReference type="FunFam" id="3.40.309.10:FF:000006">
    <property type="entry name" value="Gamma-glutamyl phosphate reductase"/>
    <property type="match status" value="1"/>
</dbReference>
<feature type="domain" description="Aldehyde dehydrogenase" evidence="8">
    <location>
        <begin position="54"/>
        <end position="335"/>
    </location>
</feature>
<evidence type="ECO:0000256" key="2">
    <source>
        <dbReference type="ARBA" id="ARBA00022605"/>
    </source>
</evidence>
<dbReference type="PANTHER" id="PTHR11063:SF8">
    <property type="entry name" value="DELTA-1-PYRROLINE-5-CARBOXYLATE SYNTHASE"/>
    <property type="match status" value="1"/>
</dbReference>
<dbReference type="Gene3D" id="3.40.309.10">
    <property type="entry name" value="Aldehyde Dehydrogenase, Chain A, domain 2"/>
    <property type="match status" value="1"/>
</dbReference>
<dbReference type="SUPFAM" id="SSF53720">
    <property type="entry name" value="ALDH-like"/>
    <property type="match status" value="1"/>
</dbReference>
<gene>
    <name evidence="7" type="primary">proA</name>
    <name evidence="9" type="ORF">DWV59_02600</name>
</gene>
<dbReference type="GO" id="GO:0050661">
    <property type="term" value="F:NADP binding"/>
    <property type="evidence" value="ECO:0007669"/>
    <property type="project" value="InterPro"/>
</dbReference>
<comment type="pathway">
    <text evidence="1 7">Amino-acid biosynthesis; L-proline biosynthesis; L-glutamate 5-semialdehyde from L-glutamate: step 2/2.</text>
</comment>
<comment type="caution">
    <text evidence="9">The sequence shown here is derived from an EMBL/GenBank/DDBJ whole genome shotgun (WGS) entry which is preliminary data.</text>
</comment>
<evidence type="ECO:0000256" key="1">
    <source>
        <dbReference type="ARBA" id="ARBA00004985"/>
    </source>
</evidence>
<keyword evidence="7" id="KW-0963">Cytoplasm</keyword>
<dbReference type="GO" id="GO:0055129">
    <property type="term" value="P:L-proline biosynthetic process"/>
    <property type="evidence" value="ECO:0007669"/>
    <property type="project" value="UniProtKB-UniRule"/>
</dbReference>
<keyword evidence="4 7" id="KW-0521">NADP</keyword>
<evidence type="ECO:0000256" key="3">
    <source>
        <dbReference type="ARBA" id="ARBA00022650"/>
    </source>
</evidence>
<evidence type="ECO:0000256" key="7">
    <source>
        <dbReference type="HAMAP-Rule" id="MF_00412"/>
    </source>
</evidence>
<sequence length="470" mass="49569">MRMYAAPSSEGAALISPAIFGAIWVETGNAAHCGLLLFFMSDELSPEVFDAVCRQADQAARAQERLAQANTEAKNELLLAIADALDEHAADIEAANALDMLESKENGMDAGKLDRLLFDVPRVAAAAQGVRHVATLPDPVGEIVRGYNLSNGLRLTQTRVPMGVIGMIYEARPNVTVDVASLCLKSGNAALLRGGHAAERTNAATLGVIAPVLEAHGFESALVQSVDQYGRAGATAMMEARGHIDVLVPRGGAGLIQAVVRNSKVPVIETGAGNVHIYIDKSGDLAKAIPIIINAKTQRVGVCNAAEKLLVHKDVAAEFLPQIAAALAEANVVLQADTTSYDIISGAAIEGLDLNHATEEDWDTEYLALKMGIKVVSDLGAAIDHINTHSTGHTESIIAEDYAAIEAFTKRIDSAVVMVNASTRFTDGGVFGFGAELGISTQKMHARGPMGLREMTTTKWIGYGTGQVRA</sequence>
<comment type="subcellular location">
    <subcellularLocation>
        <location evidence="7">Cytoplasm</location>
    </subcellularLocation>
</comment>
<keyword evidence="5 7" id="KW-0560">Oxidoreductase</keyword>
<protein>
    <recommendedName>
        <fullName evidence="7">Gamma-glutamyl phosphate reductase</fullName>
        <shortName evidence="7">GPR</shortName>
        <ecNumber evidence="7">1.2.1.41</ecNumber>
    </recommendedName>
    <alternativeName>
        <fullName evidence="7">Glutamate-5-semialdehyde dehydrogenase</fullName>
    </alternativeName>
    <alternativeName>
        <fullName evidence="7">Glutamyl-gamma-semialdehyde dehydrogenase</fullName>
        <shortName evidence="7">GSA dehydrogenase</shortName>
    </alternativeName>
</protein>
<name>A0A395XZA9_BIFLN</name>
<dbReference type="EC" id="1.2.1.41" evidence="7"/>
<dbReference type="Gene3D" id="3.40.605.10">
    <property type="entry name" value="Aldehyde Dehydrogenase, Chain A, domain 1"/>
    <property type="match status" value="1"/>
</dbReference>
<dbReference type="PIRSF" id="PIRSF000151">
    <property type="entry name" value="GPR"/>
    <property type="match status" value="1"/>
</dbReference>
<comment type="similarity">
    <text evidence="7">Belongs to the gamma-glutamyl phosphate reductase family.</text>
</comment>
<dbReference type="AlphaFoldDB" id="A0A395XZA9"/>
<evidence type="ECO:0000256" key="4">
    <source>
        <dbReference type="ARBA" id="ARBA00022857"/>
    </source>
</evidence>
<dbReference type="InterPro" id="IPR015590">
    <property type="entry name" value="Aldehyde_DH_dom"/>
</dbReference>
<dbReference type="PANTHER" id="PTHR11063">
    <property type="entry name" value="GLUTAMATE SEMIALDEHYDE DEHYDROGENASE"/>
    <property type="match status" value="1"/>
</dbReference>
<accession>A0A395XZA9</accession>
<keyword evidence="3 7" id="KW-0641">Proline biosynthesis</keyword>
<evidence type="ECO:0000256" key="5">
    <source>
        <dbReference type="ARBA" id="ARBA00023002"/>
    </source>
</evidence>
<comment type="function">
    <text evidence="7">Catalyzes the NADPH-dependent reduction of L-glutamate 5-phosphate into L-glutamate 5-semialdehyde and phosphate. The product spontaneously undergoes cyclization to form 1-pyrroline-5-carboxylate.</text>
</comment>
<dbReference type="InterPro" id="IPR016162">
    <property type="entry name" value="Ald_DH_N"/>
</dbReference>
<proteinExistence type="inferred from homology"/>
<evidence type="ECO:0000259" key="8">
    <source>
        <dbReference type="Pfam" id="PF00171"/>
    </source>
</evidence>
<dbReference type="InterPro" id="IPR000965">
    <property type="entry name" value="GPR_dom"/>
</dbReference>
<dbReference type="PROSITE" id="PS01223">
    <property type="entry name" value="PROA"/>
    <property type="match status" value="1"/>
</dbReference>
<dbReference type="NCBIfam" id="TIGR00407">
    <property type="entry name" value="proA"/>
    <property type="match status" value="1"/>
</dbReference>
<dbReference type="NCBIfam" id="NF001221">
    <property type="entry name" value="PRK00197.1"/>
    <property type="match status" value="1"/>
</dbReference>
<dbReference type="GO" id="GO:0005737">
    <property type="term" value="C:cytoplasm"/>
    <property type="evidence" value="ECO:0007669"/>
    <property type="project" value="UniProtKB-SubCell"/>
</dbReference>
<dbReference type="HAMAP" id="MF_00412">
    <property type="entry name" value="ProA"/>
    <property type="match status" value="1"/>
</dbReference>
<evidence type="ECO:0000313" key="10">
    <source>
        <dbReference type="Proteomes" id="UP000265775"/>
    </source>
</evidence>
<dbReference type="UniPathway" id="UPA00098">
    <property type="reaction ID" value="UER00360"/>
</dbReference>
<dbReference type="InterPro" id="IPR020593">
    <property type="entry name" value="G-glutamylP_reductase_CS"/>
</dbReference>
<dbReference type="InterPro" id="IPR012134">
    <property type="entry name" value="Glu-5-SA_DH"/>
</dbReference>
<evidence type="ECO:0000256" key="6">
    <source>
        <dbReference type="ARBA" id="ARBA00049024"/>
    </source>
</evidence>